<feature type="region of interest" description="Disordered" evidence="1">
    <location>
        <begin position="234"/>
        <end position="253"/>
    </location>
</feature>
<dbReference type="OrthoDB" id="5599753at2759"/>
<keyword evidence="2" id="KW-0812">Transmembrane</keyword>
<protein>
    <recommendedName>
        <fullName evidence="3">LITAF domain-containing protein</fullName>
    </recommendedName>
</protein>
<comment type="caution">
    <text evidence="4">The sequence shown here is derived from an EMBL/GenBank/DDBJ whole genome shotgun (WGS) entry which is preliminary data.</text>
</comment>
<dbReference type="Proteomes" id="UP000030106">
    <property type="component" value="Unassembled WGS sequence"/>
</dbReference>
<reference evidence="4 5" key="1">
    <citation type="submission" date="2012-10" db="EMBL/GenBank/DDBJ databases">
        <title>Genome sequencing and analysis of entomopathogenic fungi Beauveria bassiana D1-5.</title>
        <authorList>
            <person name="Li Q."/>
            <person name="Wang L."/>
            <person name="Zhang Z."/>
            <person name="Wang Q."/>
            <person name="Ren J."/>
            <person name="Wang M."/>
            <person name="Xu W."/>
            <person name="Wang J."/>
            <person name="Lu Y."/>
            <person name="Du Q."/>
            <person name="Sun Z."/>
        </authorList>
    </citation>
    <scope>NUCLEOTIDE SEQUENCE [LARGE SCALE GENOMIC DNA]</scope>
    <source>
        <strain evidence="4 5">D1-5</strain>
    </source>
</reference>
<keyword evidence="2" id="KW-0472">Membrane</keyword>
<dbReference type="STRING" id="1245745.A0A0A2V859"/>
<gene>
    <name evidence="4" type="ORF">BBAD15_g10684</name>
</gene>
<sequence length="292" mass="32846">MTVNDWNATGVQGEKQQSVKETAQFCFSEGGSAECDEGSDRDKYTKRFDIDMSKEQSHELQEQQQQPQLSSDEPQQSQRQQPNQHQAVPCEPQPTHNHVPGQGTVVEHQLPSYEQANNAPTVQPPAGVTPGQAVGRVTPLNQLSNTPQWIVCPFCHRCTKTTVRQEGESTQIIVGAVLCLVCVCLACLPCMLHWFEDTVWHCSECKNKVAMRRNEGAIEIFGPARVEYSQYAHQRPMNNSRQQQQQQQQVPLGQNIQQSVPQHAYDSQHQSYEIQPQPLQAPAQPPTTIKTR</sequence>
<dbReference type="SMART" id="SM00714">
    <property type="entry name" value="LITAF"/>
    <property type="match status" value="1"/>
</dbReference>
<dbReference type="InterPro" id="IPR006629">
    <property type="entry name" value="LITAF"/>
</dbReference>
<feature type="compositionally biased region" description="Low complexity" evidence="1">
    <location>
        <begin position="242"/>
        <end position="253"/>
    </location>
</feature>
<dbReference type="EMBL" id="ANFO01001126">
    <property type="protein sequence ID" value="KGQ04066.1"/>
    <property type="molecule type" value="Genomic_DNA"/>
</dbReference>
<feature type="compositionally biased region" description="Polar residues" evidence="1">
    <location>
        <begin position="259"/>
        <end position="274"/>
    </location>
</feature>
<dbReference type="PROSITE" id="PS51837">
    <property type="entry name" value="LITAF"/>
    <property type="match status" value="1"/>
</dbReference>
<name>A0A0A2V859_BEABA</name>
<evidence type="ECO:0000256" key="2">
    <source>
        <dbReference type="SAM" id="Phobius"/>
    </source>
</evidence>
<dbReference type="AlphaFoldDB" id="A0A0A2V859"/>
<keyword evidence="2" id="KW-1133">Transmembrane helix</keyword>
<feature type="domain" description="LITAF" evidence="3">
    <location>
        <begin position="132"/>
        <end position="214"/>
    </location>
</feature>
<organism evidence="4 5">
    <name type="scientific">Beauveria bassiana D1-5</name>
    <dbReference type="NCBI Taxonomy" id="1245745"/>
    <lineage>
        <taxon>Eukaryota</taxon>
        <taxon>Fungi</taxon>
        <taxon>Dikarya</taxon>
        <taxon>Ascomycota</taxon>
        <taxon>Pezizomycotina</taxon>
        <taxon>Sordariomycetes</taxon>
        <taxon>Hypocreomycetidae</taxon>
        <taxon>Hypocreales</taxon>
        <taxon>Cordycipitaceae</taxon>
        <taxon>Beauveria</taxon>
    </lineage>
</organism>
<evidence type="ECO:0000259" key="3">
    <source>
        <dbReference type="PROSITE" id="PS51837"/>
    </source>
</evidence>
<dbReference type="HOGENOM" id="CLU_100638_0_0_1"/>
<proteinExistence type="predicted"/>
<feature type="compositionally biased region" description="Basic and acidic residues" evidence="1">
    <location>
        <begin position="38"/>
        <end position="61"/>
    </location>
</feature>
<feature type="region of interest" description="Disordered" evidence="1">
    <location>
        <begin position="29"/>
        <end position="103"/>
    </location>
</feature>
<accession>A0A0A2V859</accession>
<evidence type="ECO:0000313" key="5">
    <source>
        <dbReference type="Proteomes" id="UP000030106"/>
    </source>
</evidence>
<dbReference type="eggNOG" id="ENOG502RWN9">
    <property type="taxonomic scope" value="Eukaryota"/>
</dbReference>
<feature type="region of interest" description="Disordered" evidence="1">
    <location>
        <begin position="1"/>
        <end position="20"/>
    </location>
</feature>
<feature type="transmembrane region" description="Helical" evidence="2">
    <location>
        <begin position="172"/>
        <end position="195"/>
    </location>
</feature>
<evidence type="ECO:0000313" key="4">
    <source>
        <dbReference type="EMBL" id="KGQ04066.1"/>
    </source>
</evidence>
<feature type="compositionally biased region" description="Low complexity" evidence="1">
    <location>
        <begin position="62"/>
        <end position="86"/>
    </location>
</feature>
<evidence type="ECO:0000256" key="1">
    <source>
        <dbReference type="SAM" id="MobiDB-lite"/>
    </source>
</evidence>
<feature type="region of interest" description="Disordered" evidence="1">
    <location>
        <begin position="258"/>
        <end position="292"/>
    </location>
</feature>
<dbReference type="Pfam" id="PF10601">
    <property type="entry name" value="zf-LITAF-like"/>
    <property type="match status" value="1"/>
</dbReference>